<feature type="compositionally biased region" description="Polar residues" evidence="1">
    <location>
        <begin position="28"/>
        <end position="37"/>
    </location>
</feature>
<dbReference type="AlphaFoldDB" id="A0A9D3NW80"/>
<feature type="region of interest" description="Disordered" evidence="1">
    <location>
        <begin position="1"/>
        <end position="103"/>
    </location>
</feature>
<feature type="compositionally biased region" description="Basic and acidic residues" evidence="1">
    <location>
        <begin position="38"/>
        <end position="58"/>
    </location>
</feature>
<comment type="caution">
    <text evidence="2">The sequence shown here is derived from an EMBL/GenBank/DDBJ whole genome shotgun (WGS) entry which is preliminary data.</text>
</comment>
<proteinExistence type="predicted"/>
<protein>
    <submittedName>
        <fullName evidence="2">Uncharacterized protein</fullName>
    </submittedName>
</protein>
<keyword evidence="3" id="KW-1185">Reference proteome</keyword>
<evidence type="ECO:0000313" key="3">
    <source>
        <dbReference type="Proteomes" id="UP000824219"/>
    </source>
</evidence>
<reference evidence="2 3" key="1">
    <citation type="submission" date="2021-06" db="EMBL/GenBank/DDBJ databases">
        <title>Chromosome-level genome assembly of the red-tail catfish (Hemibagrus wyckioides).</title>
        <authorList>
            <person name="Shao F."/>
        </authorList>
    </citation>
    <scope>NUCLEOTIDE SEQUENCE [LARGE SCALE GENOMIC DNA]</scope>
    <source>
        <strain evidence="2">EC202008001</strain>
        <tissue evidence="2">Blood</tissue>
    </source>
</reference>
<evidence type="ECO:0000313" key="2">
    <source>
        <dbReference type="EMBL" id="KAG7329920.1"/>
    </source>
</evidence>
<dbReference type="EMBL" id="JAHKSW010000007">
    <property type="protein sequence ID" value="KAG7329920.1"/>
    <property type="molecule type" value="Genomic_DNA"/>
</dbReference>
<feature type="compositionally biased region" description="Acidic residues" evidence="1">
    <location>
        <begin position="73"/>
        <end position="89"/>
    </location>
</feature>
<accession>A0A9D3NW80</accession>
<dbReference type="Proteomes" id="UP000824219">
    <property type="component" value="Linkage Group LG07"/>
</dbReference>
<evidence type="ECO:0000256" key="1">
    <source>
        <dbReference type="SAM" id="MobiDB-lite"/>
    </source>
</evidence>
<feature type="compositionally biased region" description="Basic and acidic residues" evidence="1">
    <location>
        <begin position="90"/>
        <end position="103"/>
    </location>
</feature>
<sequence length="103" mass="11395">MTSSQKMKVDEAENLVQAEAESEAVEPENSTSAVESTSCEKEKKKWTKKGHEAEERRKSGSSKQVLISCHDIEVDEAENMVQEEAEAEAVESKPGDAQPESRK</sequence>
<name>A0A9D3NW80_9TELE</name>
<gene>
    <name evidence="2" type="ORF">KOW79_006142</name>
</gene>
<organism evidence="2 3">
    <name type="scientific">Hemibagrus wyckioides</name>
    <dbReference type="NCBI Taxonomy" id="337641"/>
    <lineage>
        <taxon>Eukaryota</taxon>
        <taxon>Metazoa</taxon>
        <taxon>Chordata</taxon>
        <taxon>Craniata</taxon>
        <taxon>Vertebrata</taxon>
        <taxon>Euteleostomi</taxon>
        <taxon>Actinopterygii</taxon>
        <taxon>Neopterygii</taxon>
        <taxon>Teleostei</taxon>
        <taxon>Ostariophysi</taxon>
        <taxon>Siluriformes</taxon>
        <taxon>Bagridae</taxon>
        <taxon>Hemibagrus</taxon>
    </lineage>
</organism>